<feature type="transmembrane region" description="Helical" evidence="2">
    <location>
        <begin position="104"/>
        <end position="123"/>
    </location>
</feature>
<proteinExistence type="predicted"/>
<protein>
    <submittedName>
        <fullName evidence="3">Uncharacterized protein</fullName>
    </submittedName>
</protein>
<evidence type="ECO:0000256" key="2">
    <source>
        <dbReference type="SAM" id="Phobius"/>
    </source>
</evidence>
<reference evidence="4" key="1">
    <citation type="submission" date="2016-10" db="EMBL/GenBank/DDBJ databases">
        <authorList>
            <person name="Varghese N."/>
            <person name="Submissions S."/>
        </authorList>
    </citation>
    <scope>NUCLEOTIDE SEQUENCE [LARGE SCALE GENOMIC DNA]</scope>
    <source>
        <strain evidence="4">DSM 46838</strain>
    </source>
</reference>
<dbReference type="STRING" id="1798228.SAMN05216574_10334"/>
<keyword evidence="2" id="KW-0812">Transmembrane</keyword>
<keyword evidence="2" id="KW-0472">Membrane</keyword>
<evidence type="ECO:0000256" key="1">
    <source>
        <dbReference type="SAM" id="MobiDB-lite"/>
    </source>
</evidence>
<evidence type="ECO:0000313" key="3">
    <source>
        <dbReference type="EMBL" id="SFE29316.1"/>
    </source>
</evidence>
<keyword evidence="2" id="KW-1133">Transmembrane helix</keyword>
<feature type="transmembrane region" description="Helical" evidence="2">
    <location>
        <begin position="45"/>
        <end position="64"/>
    </location>
</feature>
<dbReference type="AlphaFoldDB" id="A0A1I1ZC54"/>
<feature type="transmembrane region" description="Helical" evidence="2">
    <location>
        <begin position="143"/>
        <end position="162"/>
    </location>
</feature>
<dbReference type="EMBL" id="FOND01000003">
    <property type="protein sequence ID" value="SFE29316.1"/>
    <property type="molecule type" value="Genomic_DNA"/>
</dbReference>
<feature type="region of interest" description="Disordered" evidence="1">
    <location>
        <begin position="166"/>
        <end position="190"/>
    </location>
</feature>
<keyword evidence="4" id="KW-1185">Reference proteome</keyword>
<evidence type="ECO:0000313" key="4">
    <source>
        <dbReference type="Proteomes" id="UP000198589"/>
    </source>
</evidence>
<gene>
    <name evidence="3" type="ORF">SAMN05216574_10334</name>
</gene>
<dbReference type="Proteomes" id="UP000198589">
    <property type="component" value="Unassembled WGS sequence"/>
</dbReference>
<sequence length="190" mass="20052">MRRYDVASGIVTFLGLYQGAVPLVVRPVFGADQRFAPALWLPAPWWWIACLGVVAVAGALLAAIHRARERHVPPVRPVDGATVSPPESTADEDPGADRAAGYDALSGLVLLVGLYNGVAPFVARLVFGGDLLLAFTLRLPTPWWWIASLAVVVLTVVLLAVIDRGKERSGSGGGGRRPPEERNGSGGGGR</sequence>
<organism evidence="3 4">
    <name type="scientific">Blastococcus tunisiensis</name>
    <dbReference type="NCBI Taxonomy" id="1798228"/>
    <lineage>
        <taxon>Bacteria</taxon>
        <taxon>Bacillati</taxon>
        <taxon>Actinomycetota</taxon>
        <taxon>Actinomycetes</taxon>
        <taxon>Geodermatophilales</taxon>
        <taxon>Geodermatophilaceae</taxon>
        <taxon>Blastococcus</taxon>
    </lineage>
</organism>
<accession>A0A1I1ZC54</accession>
<feature type="transmembrane region" description="Helical" evidence="2">
    <location>
        <begin position="7"/>
        <end position="25"/>
    </location>
</feature>
<name>A0A1I1ZC54_9ACTN</name>
<feature type="region of interest" description="Disordered" evidence="1">
    <location>
        <begin position="75"/>
        <end position="96"/>
    </location>
</feature>